<feature type="transmembrane region" description="Helical" evidence="8">
    <location>
        <begin position="71"/>
        <end position="88"/>
    </location>
</feature>
<organism evidence="10 11">
    <name type="scientific">Acidomonas methanolica NBRC 104435</name>
    <dbReference type="NCBI Taxonomy" id="1231351"/>
    <lineage>
        <taxon>Bacteria</taxon>
        <taxon>Pseudomonadati</taxon>
        <taxon>Pseudomonadota</taxon>
        <taxon>Alphaproteobacteria</taxon>
        <taxon>Acetobacterales</taxon>
        <taxon>Acetobacteraceae</taxon>
        <taxon>Acidomonas</taxon>
    </lineage>
</organism>
<name>A0A023D3S6_ACIMT</name>
<evidence type="ECO:0000313" key="10">
    <source>
        <dbReference type="EMBL" id="GAJ28808.1"/>
    </source>
</evidence>
<dbReference type="AlphaFoldDB" id="A0A023D3S6"/>
<dbReference type="Pfam" id="PF13231">
    <property type="entry name" value="PMT_2"/>
    <property type="match status" value="1"/>
</dbReference>
<keyword evidence="11" id="KW-1185">Reference proteome</keyword>
<evidence type="ECO:0000256" key="8">
    <source>
        <dbReference type="SAM" id="Phobius"/>
    </source>
</evidence>
<dbReference type="OrthoDB" id="9811222at2"/>
<dbReference type="PANTHER" id="PTHR33908:SF11">
    <property type="entry name" value="MEMBRANE PROTEIN"/>
    <property type="match status" value="1"/>
</dbReference>
<sequence>MAAPWLIILFVALTALRLVMAAVLPLTPDEAYYWTWSHHLQGGYLDHPGMVALWIRIGTALAGDSPFGVRWMGPVSALLGTALVWDAARVFAPGRRGGMRAALLLNGTLMIGLGAITMTPDTPLVFFTACALWAAARLIAGADWRWLVPVAAALGLAFSSKYTAALTSLATILWVVTARGGGRKWAWTLVAGGVGTLFVLPVVCWNVEHGWISFLKQGGRAGMWRPARAMQFLGELLGGQFALATPLIFLLFVIGAWHVAREARRNEAARFLAFWTIIPAAVFLEHALGDRVQANWPVVLYPALALAAARLARPVGAAAGLGIGLGLLVCVQALTHLLPLPPRLDVIARQTGGWEQLAATLRATASPGDAIYAEDYGVASELAYYGGVLQVRGVETRWSATGLPQTRATPGVFLLRADRRPPEDVAGLRVGQRIGTACRFRGACYDVYRLGGGAAPQIVTILPWRH</sequence>
<dbReference type="GO" id="GO:0005886">
    <property type="term" value="C:plasma membrane"/>
    <property type="evidence" value="ECO:0007669"/>
    <property type="project" value="UniProtKB-SubCell"/>
</dbReference>
<dbReference type="EMBL" id="BAND01000038">
    <property type="protein sequence ID" value="GAJ28808.1"/>
    <property type="molecule type" value="Genomic_DNA"/>
</dbReference>
<dbReference type="GO" id="GO:0009103">
    <property type="term" value="P:lipopolysaccharide biosynthetic process"/>
    <property type="evidence" value="ECO:0007669"/>
    <property type="project" value="UniProtKB-ARBA"/>
</dbReference>
<dbReference type="InterPro" id="IPR050297">
    <property type="entry name" value="LipidA_mod_glycosyltrf_83"/>
</dbReference>
<evidence type="ECO:0000256" key="6">
    <source>
        <dbReference type="ARBA" id="ARBA00022989"/>
    </source>
</evidence>
<evidence type="ECO:0000256" key="4">
    <source>
        <dbReference type="ARBA" id="ARBA00022679"/>
    </source>
</evidence>
<feature type="transmembrane region" description="Helical" evidence="8">
    <location>
        <begin position="269"/>
        <end position="288"/>
    </location>
</feature>
<evidence type="ECO:0000256" key="1">
    <source>
        <dbReference type="ARBA" id="ARBA00004651"/>
    </source>
</evidence>
<feature type="transmembrane region" description="Helical" evidence="8">
    <location>
        <begin position="100"/>
        <end position="118"/>
    </location>
</feature>
<comment type="subcellular location">
    <subcellularLocation>
        <location evidence="1">Cell membrane</location>
        <topology evidence="1">Multi-pass membrane protein</topology>
    </subcellularLocation>
</comment>
<feature type="transmembrane region" description="Helical" evidence="8">
    <location>
        <begin position="185"/>
        <end position="207"/>
    </location>
</feature>
<feature type="transmembrane region" description="Helical" evidence="8">
    <location>
        <begin position="232"/>
        <end position="257"/>
    </location>
</feature>
<comment type="caution">
    <text evidence="10">The sequence shown here is derived from an EMBL/GenBank/DDBJ whole genome shotgun (WGS) entry which is preliminary data.</text>
</comment>
<dbReference type="RefSeq" id="WP_052511831.1">
    <property type="nucleotide sequence ID" value="NZ_BAND01000038.1"/>
</dbReference>
<gene>
    <name evidence="10" type="ORF">Amme_038_057</name>
</gene>
<dbReference type="Proteomes" id="UP000019760">
    <property type="component" value="Unassembled WGS sequence"/>
</dbReference>
<accession>A0A023D3S6</accession>
<evidence type="ECO:0000256" key="2">
    <source>
        <dbReference type="ARBA" id="ARBA00022475"/>
    </source>
</evidence>
<reference evidence="11" key="1">
    <citation type="journal article" date="2014" name="FEMS Microbiol. Lett.">
        <title>Draft Genomic DNA Sequence of the Facultatively Methylotrophic Bacterium Acidomonas methanolica type strain MB58.</title>
        <authorList>
            <person name="Higashiura N."/>
            <person name="Hadano H."/>
            <person name="Hirakawa H."/>
            <person name="Matsutani M."/>
            <person name="Takabe S."/>
            <person name="Matsushita K."/>
            <person name="Azuma Y."/>
        </authorList>
    </citation>
    <scope>NUCLEOTIDE SEQUENCE [LARGE SCALE GENOMIC DNA]</scope>
    <source>
        <strain evidence="11">MB58</strain>
    </source>
</reference>
<feature type="domain" description="Glycosyltransferase RgtA/B/C/D-like" evidence="9">
    <location>
        <begin position="46"/>
        <end position="205"/>
    </location>
</feature>
<keyword evidence="4 10" id="KW-0808">Transferase</keyword>
<dbReference type="GO" id="GO:0016763">
    <property type="term" value="F:pentosyltransferase activity"/>
    <property type="evidence" value="ECO:0007669"/>
    <property type="project" value="TreeGrafter"/>
</dbReference>
<evidence type="ECO:0000256" key="5">
    <source>
        <dbReference type="ARBA" id="ARBA00022692"/>
    </source>
</evidence>
<dbReference type="PANTHER" id="PTHR33908">
    <property type="entry name" value="MANNOSYLTRANSFERASE YKCB-RELATED"/>
    <property type="match status" value="1"/>
</dbReference>
<feature type="transmembrane region" description="Helical" evidence="8">
    <location>
        <begin position="147"/>
        <end position="173"/>
    </location>
</feature>
<keyword evidence="6 8" id="KW-1133">Transmembrane helix</keyword>
<keyword evidence="3" id="KW-0328">Glycosyltransferase</keyword>
<feature type="transmembrane region" description="Helical" evidence="8">
    <location>
        <begin position="295"/>
        <end position="312"/>
    </location>
</feature>
<keyword evidence="7 8" id="KW-0472">Membrane</keyword>
<evidence type="ECO:0000259" key="9">
    <source>
        <dbReference type="Pfam" id="PF13231"/>
    </source>
</evidence>
<keyword evidence="2" id="KW-1003">Cell membrane</keyword>
<proteinExistence type="predicted"/>
<evidence type="ECO:0000256" key="7">
    <source>
        <dbReference type="ARBA" id="ARBA00023136"/>
    </source>
</evidence>
<evidence type="ECO:0000256" key="3">
    <source>
        <dbReference type="ARBA" id="ARBA00022676"/>
    </source>
</evidence>
<feature type="transmembrane region" description="Helical" evidence="8">
    <location>
        <begin position="318"/>
        <end position="340"/>
    </location>
</feature>
<reference evidence="10 11" key="2">
    <citation type="journal article" date="2014" name="FEMS Microbiol. Lett.">
        <title>Draft genomic DNA sequence of the facultatively methylotrophic bacterium Acidomonas methanolica type strain MB58.</title>
        <authorList>
            <person name="Higashiura N."/>
            <person name="Hadano H."/>
            <person name="Hirakawa H."/>
            <person name="Matsutani M."/>
            <person name="Takabe S."/>
            <person name="Matsushita K."/>
            <person name="Azuma Y."/>
        </authorList>
    </citation>
    <scope>NUCLEOTIDE SEQUENCE [LARGE SCALE GENOMIC DNA]</scope>
    <source>
        <strain evidence="10 11">MB58</strain>
    </source>
</reference>
<evidence type="ECO:0000313" key="11">
    <source>
        <dbReference type="Proteomes" id="UP000019760"/>
    </source>
</evidence>
<protein>
    <submittedName>
        <fullName evidence="10">Glycosyl/arabinosyl/mannosyl transferase</fullName>
    </submittedName>
</protein>
<dbReference type="InterPro" id="IPR038731">
    <property type="entry name" value="RgtA/B/C-like"/>
</dbReference>
<keyword evidence="5 8" id="KW-0812">Transmembrane</keyword>